<evidence type="ECO:0000256" key="11">
    <source>
        <dbReference type="ARBA" id="ARBA00022989"/>
    </source>
</evidence>
<keyword evidence="4" id="KW-0723">Serine/threonine-protein kinase</keyword>
<evidence type="ECO:0000256" key="7">
    <source>
        <dbReference type="ARBA" id="ARBA00022729"/>
    </source>
</evidence>
<keyword evidence="8 17" id="KW-0547">Nucleotide-binding</keyword>
<comment type="similarity">
    <text evidence="2">Belongs to the protein kinase superfamily. TKL Ser/Thr protein kinase family. TGFB receptor subfamily.</text>
</comment>
<dbReference type="OMA" id="VIEECWE"/>
<reference evidence="19" key="1">
    <citation type="submission" date="2025-08" db="UniProtKB">
        <authorList>
            <consortium name="Ensembl"/>
        </authorList>
    </citation>
    <scope>IDENTIFICATION</scope>
</reference>
<evidence type="ECO:0000256" key="10">
    <source>
        <dbReference type="ARBA" id="ARBA00022840"/>
    </source>
</evidence>
<evidence type="ECO:0000256" key="17">
    <source>
        <dbReference type="PROSITE-ProRule" id="PRU10141"/>
    </source>
</evidence>
<proteinExistence type="inferred from homology"/>
<feature type="domain" description="Protein kinase" evidence="18">
    <location>
        <begin position="85"/>
        <end position="381"/>
    </location>
</feature>
<protein>
    <recommendedName>
        <fullName evidence="3">receptor protein serine/threonine kinase</fullName>
        <ecNumber evidence="3">2.7.11.30</ecNumber>
    </recommendedName>
</protein>
<evidence type="ECO:0000256" key="4">
    <source>
        <dbReference type="ARBA" id="ARBA00022527"/>
    </source>
</evidence>
<dbReference type="GO" id="GO:0043235">
    <property type="term" value="C:receptor complex"/>
    <property type="evidence" value="ECO:0007669"/>
    <property type="project" value="TreeGrafter"/>
</dbReference>
<dbReference type="Gene3D" id="1.10.510.10">
    <property type="entry name" value="Transferase(Phosphotransferase) domain 1"/>
    <property type="match status" value="1"/>
</dbReference>
<dbReference type="InterPro" id="IPR000719">
    <property type="entry name" value="Prot_kinase_dom"/>
</dbReference>
<comment type="catalytic activity">
    <reaction evidence="16">
        <text>L-threonyl-[receptor-protein] + ATP = O-phospho-L-threonyl-[receptor-protein] + ADP + H(+)</text>
        <dbReference type="Rhea" id="RHEA:44880"/>
        <dbReference type="Rhea" id="RHEA-COMP:11024"/>
        <dbReference type="Rhea" id="RHEA-COMP:11025"/>
        <dbReference type="ChEBI" id="CHEBI:15378"/>
        <dbReference type="ChEBI" id="CHEBI:30013"/>
        <dbReference type="ChEBI" id="CHEBI:30616"/>
        <dbReference type="ChEBI" id="CHEBI:61977"/>
        <dbReference type="ChEBI" id="CHEBI:456216"/>
        <dbReference type="EC" id="2.7.11.30"/>
    </reaction>
</comment>
<dbReference type="GeneTree" id="ENSGT00940000156449"/>
<dbReference type="InterPro" id="IPR017441">
    <property type="entry name" value="Protein_kinase_ATP_BS"/>
</dbReference>
<dbReference type="GO" id="GO:0005024">
    <property type="term" value="F:transforming growth factor beta receptor activity"/>
    <property type="evidence" value="ECO:0007669"/>
    <property type="project" value="TreeGrafter"/>
</dbReference>
<evidence type="ECO:0000256" key="12">
    <source>
        <dbReference type="ARBA" id="ARBA00023136"/>
    </source>
</evidence>
<dbReference type="AlphaFoldDB" id="A0A8C4Q380"/>
<accession>A0A8C4Q380</accession>
<evidence type="ECO:0000256" key="9">
    <source>
        <dbReference type="ARBA" id="ARBA00022777"/>
    </source>
</evidence>
<dbReference type="InterPro" id="IPR011009">
    <property type="entry name" value="Kinase-like_dom_sf"/>
</dbReference>
<evidence type="ECO:0000256" key="3">
    <source>
        <dbReference type="ARBA" id="ARBA00012401"/>
    </source>
</evidence>
<evidence type="ECO:0000256" key="6">
    <source>
        <dbReference type="ARBA" id="ARBA00022692"/>
    </source>
</evidence>
<evidence type="ECO:0000256" key="16">
    <source>
        <dbReference type="ARBA" id="ARBA00048773"/>
    </source>
</evidence>
<dbReference type="PROSITE" id="PS50011">
    <property type="entry name" value="PROTEIN_KINASE_DOM"/>
    <property type="match status" value="1"/>
</dbReference>
<keyword evidence="9" id="KW-0418">Kinase</keyword>
<evidence type="ECO:0000256" key="8">
    <source>
        <dbReference type="ARBA" id="ARBA00022741"/>
    </source>
</evidence>
<keyword evidence="5" id="KW-0808">Transferase</keyword>
<keyword evidence="11" id="KW-1133">Transmembrane helix</keyword>
<feature type="binding site" evidence="17">
    <location>
        <position position="112"/>
    </location>
    <ligand>
        <name>ATP</name>
        <dbReference type="ChEBI" id="CHEBI:30616"/>
    </ligand>
</feature>
<dbReference type="Gene3D" id="3.30.200.20">
    <property type="entry name" value="Phosphorylase Kinase, domain 1"/>
    <property type="match status" value="1"/>
</dbReference>
<sequence length="399" mass="45169">MLSFVKYSKCMFFKSRTLDWESKVGSSCLPCISKHCYVGGGYELYSIECYVTVIRVFIQVRTFSVIRGLLVLLHKPVLKTDIYCICSVQVVGRGCYGNVWMGQLIDQCAAVKQLSLNNRQNFLNERDIYRLPMMEHENIARFIDATERQLPGKAPELLIILEYYPLGSLNNFLKHKSCNWPEACRMAHSITRGLSYLHTERLYKPAIAHRDLNSRNVLVHSDGTCAISDFGMAMALSRPFSGPLEEETAAIAEVGTYRYMAPEVLDGAINLSDHQTALKQVDVYALGLMYWELFSRCSDIFSGHVAPPFSLAFEAELGSHPTFDEMQQLVARERHRPVFPASWQDDPLALAYLKLVIEECWEQDAEARITACCAEERMKELGELRPLCLSVVSSLCTAT</sequence>
<dbReference type="FunFam" id="1.10.510.10:FF:000487">
    <property type="entry name" value="Anti-Muellerian hormone type-2 receptor"/>
    <property type="match status" value="1"/>
</dbReference>
<evidence type="ECO:0000259" key="18">
    <source>
        <dbReference type="PROSITE" id="PS50011"/>
    </source>
</evidence>
<keyword evidence="10 17" id="KW-0067">ATP-binding</keyword>
<comment type="catalytic activity">
    <reaction evidence="15">
        <text>L-seryl-[receptor-protein] + ATP = O-phospho-L-seryl-[receptor-protein] + ADP + H(+)</text>
        <dbReference type="Rhea" id="RHEA:18673"/>
        <dbReference type="Rhea" id="RHEA-COMP:11022"/>
        <dbReference type="Rhea" id="RHEA-COMP:11023"/>
        <dbReference type="ChEBI" id="CHEBI:15378"/>
        <dbReference type="ChEBI" id="CHEBI:29999"/>
        <dbReference type="ChEBI" id="CHEBI:30616"/>
        <dbReference type="ChEBI" id="CHEBI:83421"/>
        <dbReference type="ChEBI" id="CHEBI:456216"/>
        <dbReference type="EC" id="2.7.11.30"/>
    </reaction>
</comment>
<organism evidence="19 20">
    <name type="scientific">Eptatretus burgeri</name>
    <name type="common">Inshore hagfish</name>
    <dbReference type="NCBI Taxonomy" id="7764"/>
    <lineage>
        <taxon>Eukaryota</taxon>
        <taxon>Metazoa</taxon>
        <taxon>Chordata</taxon>
        <taxon>Craniata</taxon>
        <taxon>Vertebrata</taxon>
        <taxon>Cyclostomata</taxon>
        <taxon>Myxini</taxon>
        <taxon>Myxiniformes</taxon>
        <taxon>Myxinidae</taxon>
        <taxon>Eptatretinae</taxon>
        <taxon>Eptatretus</taxon>
    </lineage>
</organism>
<evidence type="ECO:0000256" key="14">
    <source>
        <dbReference type="ARBA" id="ARBA00023180"/>
    </source>
</evidence>
<evidence type="ECO:0000256" key="13">
    <source>
        <dbReference type="ARBA" id="ARBA00023170"/>
    </source>
</evidence>
<dbReference type="SUPFAM" id="SSF56112">
    <property type="entry name" value="Protein kinase-like (PK-like)"/>
    <property type="match status" value="1"/>
</dbReference>
<evidence type="ECO:0000256" key="2">
    <source>
        <dbReference type="ARBA" id="ARBA00009605"/>
    </source>
</evidence>
<dbReference type="GO" id="GO:0030509">
    <property type="term" value="P:BMP signaling pathway"/>
    <property type="evidence" value="ECO:0007669"/>
    <property type="project" value="TreeGrafter"/>
</dbReference>
<keyword evidence="14" id="KW-0325">Glycoprotein</keyword>
<evidence type="ECO:0000313" key="20">
    <source>
        <dbReference type="Proteomes" id="UP000694388"/>
    </source>
</evidence>
<name>A0A8C4Q380_EPTBU</name>
<keyword evidence="7" id="KW-0732">Signal</keyword>
<dbReference type="PROSITE" id="PS00107">
    <property type="entry name" value="PROTEIN_KINASE_ATP"/>
    <property type="match status" value="1"/>
</dbReference>
<evidence type="ECO:0000256" key="15">
    <source>
        <dbReference type="ARBA" id="ARBA00047681"/>
    </source>
</evidence>
<dbReference type="Proteomes" id="UP000694388">
    <property type="component" value="Unplaced"/>
</dbReference>
<dbReference type="GO" id="GO:0005886">
    <property type="term" value="C:plasma membrane"/>
    <property type="evidence" value="ECO:0007669"/>
    <property type="project" value="TreeGrafter"/>
</dbReference>
<evidence type="ECO:0000256" key="5">
    <source>
        <dbReference type="ARBA" id="ARBA00022679"/>
    </source>
</evidence>
<dbReference type="GO" id="GO:0005524">
    <property type="term" value="F:ATP binding"/>
    <property type="evidence" value="ECO:0007669"/>
    <property type="project" value="UniProtKB-UniRule"/>
</dbReference>
<keyword evidence="6" id="KW-0812">Transmembrane</keyword>
<keyword evidence="12" id="KW-0472">Membrane</keyword>
<keyword evidence="13" id="KW-0675">Receptor</keyword>
<dbReference type="InterPro" id="IPR000333">
    <property type="entry name" value="TGFB_receptor"/>
</dbReference>
<evidence type="ECO:0000313" key="19">
    <source>
        <dbReference type="Ensembl" id="ENSEBUP00000009225.1"/>
    </source>
</evidence>
<dbReference type="PANTHER" id="PTHR23255:SF100">
    <property type="entry name" value="RECEPTOR PROTEIN SERINE_THREONINE KINASE"/>
    <property type="match status" value="1"/>
</dbReference>
<dbReference type="EC" id="2.7.11.30" evidence="3"/>
<dbReference type="Pfam" id="PF00069">
    <property type="entry name" value="Pkinase"/>
    <property type="match status" value="1"/>
</dbReference>
<dbReference type="PANTHER" id="PTHR23255">
    <property type="entry name" value="TRANSFORMING GROWTH FACTOR-BETA RECEPTOR TYPE I AND II"/>
    <property type="match status" value="1"/>
</dbReference>
<comment type="subcellular location">
    <subcellularLocation>
        <location evidence="1">Membrane</location>
        <topology evidence="1">Single-pass type I membrane protein</topology>
    </subcellularLocation>
</comment>
<dbReference type="Ensembl" id="ENSEBUT00000009747.1">
    <property type="protein sequence ID" value="ENSEBUP00000009225.1"/>
    <property type="gene ID" value="ENSEBUG00000005945.1"/>
</dbReference>
<keyword evidence="20" id="KW-1185">Reference proteome</keyword>
<evidence type="ECO:0000256" key="1">
    <source>
        <dbReference type="ARBA" id="ARBA00004479"/>
    </source>
</evidence>
<reference evidence="19" key="2">
    <citation type="submission" date="2025-09" db="UniProtKB">
        <authorList>
            <consortium name="Ensembl"/>
        </authorList>
    </citation>
    <scope>IDENTIFICATION</scope>
</reference>